<dbReference type="InterPro" id="IPR011990">
    <property type="entry name" value="TPR-like_helical_dom_sf"/>
</dbReference>
<dbReference type="EMBL" id="DSZY01000038">
    <property type="protein sequence ID" value="HGU41135.1"/>
    <property type="molecule type" value="Genomic_DNA"/>
</dbReference>
<evidence type="ECO:0000256" key="1">
    <source>
        <dbReference type="SAM" id="Coils"/>
    </source>
</evidence>
<evidence type="ECO:0000313" key="3">
    <source>
        <dbReference type="EMBL" id="HGU41135.1"/>
    </source>
</evidence>
<dbReference type="AlphaFoldDB" id="A0A7C4RX64"/>
<dbReference type="Pfam" id="PF22548">
    <property type="entry name" value="AEP-TOTE"/>
    <property type="match status" value="1"/>
</dbReference>
<evidence type="ECO:0000259" key="2">
    <source>
        <dbReference type="Pfam" id="PF22548"/>
    </source>
</evidence>
<organism evidence="3">
    <name type="scientific">Fervidobacterium thailandense</name>
    <dbReference type="NCBI Taxonomy" id="1008305"/>
    <lineage>
        <taxon>Bacteria</taxon>
        <taxon>Thermotogati</taxon>
        <taxon>Thermotogota</taxon>
        <taxon>Thermotogae</taxon>
        <taxon>Thermotogales</taxon>
        <taxon>Fervidobacteriaceae</taxon>
        <taxon>Fervidobacterium</taxon>
    </lineage>
</organism>
<dbReference type="CDD" id="cd00525">
    <property type="entry name" value="AE_Prim_S_like"/>
    <property type="match status" value="1"/>
</dbReference>
<sequence length="563" mass="64790">MTDEISLKQKAIALEESFKFRQALELYKACENVLTVEDGSLLRYAKLLFEFQEFQKAKEVFERIILNYRYVNKELLKMLAEVYEHLGMDEKALLIYQRLGEKRKVFHLRNEQSFLRPNQVYVNKFLELFAGREDVFAVQTENGYYPVRRALSEADVVEHFMGKKTLGIYVLRSDDTVKFAAYDVDVKKGAIGTVEQVLPECQAVAKQLLKALESEGLMAYPELSGNKGYHIWLFFDTTISAYKVKLVLEKIAAQINLPDSVNVEIFPKQAQTNGGLGNLIKAPLGIHRKTGRRCIFLNQQFEEIEQQMDFLLQIRKNSVDLIKKLFREYSTFESEVENHGGNQEKASTTTCQKINSEKNLTESKRAPKIDEVTKKELRRRIAQENDPTLLAAHSCTIISQIIQKIDKVAYIDDFEEMILVGTFKYLPNGTTILERILKKTINYSSERLNKLLARSGQLPISCEEIKKRVLTTGLALDLSRCTCKFTQILNTPLNYLSPDAYLQHIDEKALTLKLIEKMQEKATLEQEIQNLKAILASKINDEIKTESFILRKSENGELEIKFF</sequence>
<feature type="coiled-coil region" evidence="1">
    <location>
        <begin position="507"/>
        <end position="541"/>
    </location>
</feature>
<dbReference type="InterPro" id="IPR054347">
    <property type="entry name" value="TOTE_primase"/>
</dbReference>
<name>A0A7C4RX64_9BACT</name>
<keyword evidence="1" id="KW-0175">Coiled coil</keyword>
<feature type="domain" description="TOTE conflict system primase" evidence="2">
    <location>
        <begin position="122"/>
        <end position="324"/>
    </location>
</feature>
<gene>
    <name evidence="3" type="ORF">ENT77_08065</name>
</gene>
<reference evidence="3" key="1">
    <citation type="journal article" date="2020" name="mSystems">
        <title>Genome- and Community-Level Interaction Insights into Carbon Utilization and Element Cycling Functions of Hydrothermarchaeota in Hydrothermal Sediment.</title>
        <authorList>
            <person name="Zhou Z."/>
            <person name="Liu Y."/>
            <person name="Xu W."/>
            <person name="Pan J."/>
            <person name="Luo Z.H."/>
            <person name="Li M."/>
        </authorList>
    </citation>
    <scope>NUCLEOTIDE SEQUENCE [LARGE SCALE GENOMIC DNA]</scope>
    <source>
        <strain evidence="3">SpSt-609</strain>
    </source>
</reference>
<dbReference type="SUPFAM" id="SSF56747">
    <property type="entry name" value="Prim-pol domain"/>
    <property type="match status" value="1"/>
</dbReference>
<proteinExistence type="predicted"/>
<comment type="caution">
    <text evidence="3">The sequence shown here is derived from an EMBL/GenBank/DDBJ whole genome shotgun (WGS) entry which is preliminary data.</text>
</comment>
<dbReference type="Gene3D" id="3.90.920.10">
    <property type="entry name" value="DNA primase, PRIM domain"/>
    <property type="match status" value="1"/>
</dbReference>
<dbReference type="Gene3D" id="1.25.40.10">
    <property type="entry name" value="Tetratricopeptide repeat domain"/>
    <property type="match status" value="1"/>
</dbReference>
<accession>A0A7C4RX64</accession>
<protein>
    <recommendedName>
        <fullName evidence="2">TOTE conflict system primase domain-containing protein</fullName>
    </recommendedName>
</protein>
<dbReference type="NCBIfam" id="NF040561">
    <property type="entry name" value="PrimPol_Msp"/>
    <property type="match status" value="1"/>
</dbReference>
<dbReference type="SUPFAM" id="SSF48452">
    <property type="entry name" value="TPR-like"/>
    <property type="match status" value="1"/>
</dbReference>